<dbReference type="Proteomes" id="UP000878956">
    <property type="component" value="Unassembled WGS sequence"/>
</dbReference>
<organism evidence="1 2">
    <name type="scientific">Clostridioides difficile</name>
    <name type="common">Peptoclostridium difficile</name>
    <dbReference type="NCBI Taxonomy" id="1496"/>
    <lineage>
        <taxon>Bacteria</taxon>
        <taxon>Bacillati</taxon>
        <taxon>Bacillota</taxon>
        <taxon>Clostridia</taxon>
        <taxon>Peptostreptococcales</taxon>
        <taxon>Peptostreptococcaceae</taxon>
        <taxon>Clostridioides</taxon>
    </lineage>
</organism>
<reference evidence="1" key="2">
    <citation type="submission" date="2021-06" db="EMBL/GenBank/DDBJ databases">
        <authorList>
            <consortium name="NCBI Pathogen Detection Project"/>
        </authorList>
    </citation>
    <scope>NUCLEOTIDE SEQUENCE</scope>
    <source>
        <strain evidence="1">HN1000</strain>
    </source>
</reference>
<protein>
    <submittedName>
        <fullName evidence="1">Uncharacterized protein</fullName>
    </submittedName>
</protein>
<reference evidence="1" key="1">
    <citation type="journal article" date="2018" name="Genome Biol.">
        <title>SKESA: strategic k-mer extension for scrupulous assemblies.</title>
        <authorList>
            <person name="Souvorov A."/>
            <person name="Agarwala R."/>
            <person name="Lipman D.J."/>
        </authorList>
    </citation>
    <scope>NUCLEOTIDE SEQUENCE</scope>
    <source>
        <strain evidence="1">HN1000</strain>
    </source>
</reference>
<dbReference type="AlphaFoldDB" id="A0AAQ2VMK9"/>
<accession>A0AAQ2VMK9</accession>
<dbReference type="EMBL" id="DAEPXK010000008">
    <property type="protein sequence ID" value="HBH1541554.1"/>
    <property type="molecule type" value="Genomic_DNA"/>
</dbReference>
<gene>
    <name evidence="1" type="ORF">KRM00_001015</name>
</gene>
<comment type="caution">
    <text evidence="1">The sequence shown here is derived from an EMBL/GenBank/DDBJ whole genome shotgun (WGS) entry which is preliminary data.</text>
</comment>
<evidence type="ECO:0000313" key="2">
    <source>
        <dbReference type="Proteomes" id="UP000878956"/>
    </source>
</evidence>
<name>A0AAQ2VMK9_CLODI</name>
<proteinExistence type="predicted"/>
<evidence type="ECO:0000313" key="1">
    <source>
        <dbReference type="EMBL" id="HBH1541554.1"/>
    </source>
</evidence>
<sequence length="287" mass="34503">MKRGEVLEIGKRKKSFSPEQRAIINNKKELPYHNFKLGGFVFCTYVKNELLFNEVNISKANISRLIYLATYLNYNTGEENLLVRYSQFKEMIPIDRKNMREILNLKDRAFRNFLADVKKCELLYESNNKFYINPKYFTKGIPNFENKEYTRIYINTSRFLFEHCTPRQHKQLSYIYQLIPYIHFESNILCLNPHETDISKIKKISLYKICQLLNISTIKQDMNKFKKELLRFYIKVEDDKYYFFKYVIVEGNNKNTDYFIINPCVIWKGNNLNLAKKTIDLCFFNCI</sequence>
<dbReference type="RefSeq" id="WP_009894789.1">
    <property type="nucleotide sequence ID" value="NZ_BINM01000001.1"/>
</dbReference>